<dbReference type="PRINTS" id="PR00081">
    <property type="entry name" value="GDHRDH"/>
</dbReference>
<dbReference type="SUPFAM" id="SSF51735">
    <property type="entry name" value="NAD(P)-binding Rossmann-fold domains"/>
    <property type="match status" value="1"/>
</dbReference>
<dbReference type="GO" id="GO:0016491">
    <property type="term" value="F:oxidoreductase activity"/>
    <property type="evidence" value="ECO:0007669"/>
    <property type="project" value="UniProtKB-KW"/>
</dbReference>
<comment type="caution">
    <text evidence="3">The sequence shown here is derived from an EMBL/GenBank/DDBJ whole genome shotgun (WGS) entry which is preliminary data.</text>
</comment>
<dbReference type="Gene3D" id="3.40.50.720">
    <property type="entry name" value="NAD(P)-binding Rossmann-like Domain"/>
    <property type="match status" value="1"/>
</dbReference>
<proteinExistence type="inferred from homology"/>
<keyword evidence="2" id="KW-0560">Oxidoreductase</keyword>
<dbReference type="InterPro" id="IPR002347">
    <property type="entry name" value="SDR_fam"/>
</dbReference>
<dbReference type="Pfam" id="PF13561">
    <property type="entry name" value="adh_short_C2"/>
    <property type="match status" value="1"/>
</dbReference>
<sequence>MSGLLLEGKNAVIYGGGGAIGGAVARVFAREGARVFIAGRTRAALDVVARDIADAGGKVEIAQVDVADQHAVEEHADAVAAAAGGIDIALNAVSVMHDQGTLLADLSLEEFMRPIDGFLRTLFVTSKAVARHMGRGRPGVILTLSEPGAKLAVGGILGHGVSAAGKEAFSRILAAELAPANIRVIGIRPHAVVDGPAAGSYTKELFTNAAAAAGQSVEELLDGGAMAQGTLLKRLPTLSDIAETAAFLASDRVGTMTGTIANLSAGALVD</sequence>
<comment type="similarity">
    <text evidence="1">Belongs to the short-chain dehydrogenases/reductases (SDR) family.</text>
</comment>
<gene>
    <name evidence="3" type="ORF">FHR82_008499</name>
</gene>
<dbReference type="CDD" id="cd05233">
    <property type="entry name" value="SDR_c"/>
    <property type="match status" value="1"/>
</dbReference>
<dbReference type="Proteomes" id="UP000520767">
    <property type="component" value="Unassembled WGS sequence"/>
</dbReference>
<protein>
    <submittedName>
        <fullName evidence="3">NAD(P)-dependent dehydrogenase (Short-subunit alcohol dehydrogenase family)</fullName>
    </submittedName>
</protein>
<reference evidence="3 4" key="1">
    <citation type="submission" date="2020-08" db="EMBL/GenBank/DDBJ databases">
        <title>Genomic Encyclopedia of Type Strains, Phase III (KMG-III): the genomes of soil and plant-associated and newly described type strains.</title>
        <authorList>
            <person name="Whitman W."/>
        </authorList>
    </citation>
    <scope>NUCLEOTIDE SEQUENCE [LARGE SCALE GENOMIC DNA]</scope>
    <source>
        <strain evidence="3 4">CECT 8960</strain>
    </source>
</reference>
<name>A0A7W7QEV4_9PSEU</name>
<evidence type="ECO:0000256" key="2">
    <source>
        <dbReference type="ARBA" id="ARBA00023002"/>
    </source>
</evidence>
<dbReference type="InterPro" id="IPR036291">
    <property type="entry name" value="NAD(P)-bd_dom_sf"/>
</dbReference>
<keyword evidence="4" id="KW-1185">Reference proteome</keyword>
<evidence type="ECO:0000313" key="4">
    <source>
        <dbReference type="Proteomes" id="UP000520767"/>
    </source>
</evidence>
<dbReference type="RefSeq" id="WP_184816234.1">
    <property type="nucleotide sequence ID" value="NZ_JACHJQ010000012.1"/>
</dbReference>
<dbReference type="PANTHER" id="PTHR43669">
    <property type="entry name" value="5-KETO-D-GLUCONATE 5-REDUCTASE"/>
    <property type="match status" value="1"/>
</dbReference>
<organism evidence="3 4">
    <name type="scientific">Actinophytocola algeriensis</name>
    <dbReference type="NCBI Taxonomy" id="1768010"/>
    <lineage>
        <taxon>Bacteria</taxon>
        <taxon>Bacillati</taxon>
        <taxon>Actinomycetota</taxon>
        <taxon>Actinomycetes</taxon>
        <taxon>Pseudonocardiales</taxon>
        <taxon>Pseudonocardiaceae</taxon>
    </lineage>
</organism>
<dbReference type="AlphaFoldDB" id="A0A7W7QEV4"/>
<dbReference type="PANTHER" id="PTHR43669:SF8">
    <property type="entry name" value="SHORT-CHAIN TYPE DEHYDROGENASE_REDUCTASE-RELATED"/>
    <property type="match status" value="1"/>
</dbReference>
<accession>A0A7W7QEV4</accession>
<evidence type="ECO:0000313" key="3">
    <source>
        <dbReference type="EMBL" id="MBB4912228.1"/>
    </source>
</evidence>
<evidence type="ECO:0000256" key="1">
    <source>
        <dbReference type="ARBA" id="ARBA00006484"/>
    </source>
</evidence>
<dbReference type="EMBL" id="JACHJQ010000012">
    <property type="protein sequence ID" value="MBB4912228.1"/>
    <property type="molecule type" value="Genomic_DNA"/>
</dbReference>